<dbReference type="Gene3D" id="3.30.420.10">
    <property type="entry name" value="Ribonuclease H-like superfamily/Ribonuclease H"/>
    <property type="match status" value="1"/>
</dbReference>
<dbReference type="AlphaFoldDB" id="A0A2G9UMH6"/>
<dbReference type="Proteomes" id="UP000230423">
    <property type="component" value="Unassembled WGS sequence"/>
</dbReference>
<sequence length="117" mass="13361">MSSRLVHRNIVRLASNGLHLTAADIRRRASTHEGLNLFIDNVHVVRERLLFGADVNEFVRRPVSARHHPRHRLPTVKSGSFAVTVHGSFCGKEVIPFHHIEGNMDFKIYFNIMETVV</sequence>
<accession>A0A2G9UMH6</accession>
<dbReference type="GO" id="GO:0003676">
    <property type="term" value="F:nucleic acid binding"/>
    <property type="evidence" value="ECO:0007669"/>
    <property type="project" value="InterPro"/>
</dbReference>
<dbReference type="EMBL" id="KZ345973">
    <property type="protein sequence ID" value="PIO71363.1"/>
    <property type="molecule type" value="Genomic_DNA"/>
</dbReference>
<proteinExistence type="predicted"/>
<dbReference type="InterPro" id="IPR036397">
    <property type="entry name" value="RNaseH_sf"/>
</dbReference>
<gene>
    <name evidence="1" type="ORF">TELCIR_06740</name>
</gene>
<keyword evidence="2" id="KW-1185">Reference proteome</keyword>
<dbReference type="OrthoDB" id="4843387at2759"/>
<evidence type="ECO:0000313" key="2">
    <source>
        <dbReference type="Proteomes" id="UP000230423"/>
    </source>
</evidence>
<protein>
    <submittedName>
        <fullName evidence="1">Uncharacterized protein</fullName>
    </submittedName>
</protein>
<reference evidence="1 2" key="1">
    <citation type="submission" date="2015-09" db="EMBL/GenBank/DDBJ databases">
        <title>Draft genome of the parasitic nematode Teladorsagia circumcincta isolate WARC Sus (inbred).</title>
        <authorList>
            <person name="Mitreva M."/>
        </authorList>
    </citation>
    <scope>NUCLEOTIDE SEQUENCE [LARGE SCALE GENOMIC DNA]</scope>
    <source>
        <strain evidence="1 2">S</strain>
    </source>
</reference>
<evidence type="ECO:0000313" key="1">
    <source>
        <dbReference type="EMBL" id="PIO71363.1"/>
    </source>
</evidence>
<name>A0A2G9UMH6_TELCI</name>
<organism evidence="1 2">
    <name type="scientific">Teladorsagia circumcincta</name>
    <name type="common">Brown stomach worm</name>
    <name type="synonym">Ostertagia circumcincta</name>
    <dbReference type="NCBI Taxonomy" id="45464"/>
    <lineage>
        <taxon>Eukaryota</taxon>
        <taxon>Metazoa</taxon>
        <taxon>Ecdysozoa</taxon>
        <taxon>Nematoda</taxon>
        <taxon>Chromadorea</taxon>
        <taxon>Rhabditida</taxon>
        <taxon>Rhabditina</taxon>
        <taxon>Rhabditomorpha</taxon>
        <taxon>Strongyloidea</taxon>
        <taxon>Trichostrongylidae</taxon>
        <taxon>Teladorsagia</taxon>
    </lineage>
</organism>